<evidence type="ECO:0000313" key="2">
    <source>
        <dbReference type="Proteomes" id="UP001318040"/>
    </source>
</evidence>
<dbReference type="AlphaFoldDB" id="A0AAJ7TTD9"/>
<name>A0AAJ7TTD9_PETMA</name>
<feature type="compositionally biased region" description="Polar residues" evidence="1">
    <location>
        <begin position="51"/>
        <end position="61"/>
    </location>
</feature>
<sequence>MSKMSNVRVKVEKDGEPSAARNKLDAVLQFLVEKNDQEREQEEGEHRLGQNEFNTKDTSPTGIKRSTRFPHQKRKRRKDMDDFISENSHPKQNTYVMKLFDRSVDLARFNETTPLYPICRAWMSNNPGHKDDGTGLTTITDSTENDNTGVTEFLNGECVEVLRLPPPTPAPTNENGIHINLRIPSPIPQPDEHLNIRMPEEMAPPNPILLYNHMERWKKIRQKWRVASHHNQMRYAESMKILKEMFDRQ</sequence>
<dbReference type="PANTHER" id="PTHR31336">
    <property type="entry name" value="LIN37 HOMOLOG"/>
    <property type="match status" value="1"/>
</dbReference>
<evidence type="ECO:0000256" key="1">
    <source>
        <dbReference type="SAM" id="MobiDB-lite"/>
    </source>
</evidence>
<feature type="compositionally biased region" description="Basic and acidic residues" evidence="1">
    <location>
        <begin position="33"/>
        <end position="49"/>
    </location>
</feature>
<dbReference type="KEGG" id="pmrn:116949317"/>
<dbReference type="Proteomes" id="UP001318040">
    <property type="component" value="Chromosome 36"/>
</dbReference>
<dbReference type="GeneID" id="116949317"/>
<proteinExistence type="predicted"/>
<gene>
    <name evidence="3 4 5" type="primary">LIN37</name>
</gene>
<reference evidence="3 4" key="1">
    <citation type="submission" date="2025-04" db="UniProtKB">
        <authorList>
            <consortium name="RefSeq"/>
        </authorList>
    </citation>
    <scope>IDENTIFICATION</scope>
    <source>
        <tissue evidence="3 4">Sperm</tissue>
    </source>
</reference>
<evidence type="ECO:0000313" key="5">
    <source>
        <dbReference type="RefSeq" id="XP_032822363.1"/>
    </source>
</evidence>
<feature type="region of interest" description="Disordered" evidence="1">
    <location>
        <begin position="1"/>
        <end position="20"/>
    </location>
</feature>
<organism evidence="2 5">
    <name type="scientific">Petromyzon marinus</name>
    <name type="common">Sea lamprey</name>
    <dbReference type="NCBI Taxonomy" id="7757"/>
    <lineage>
        <taxon>Eukaryota</taxon>
        <taxon>Metazoa</taxon>
        <taxon>Chordata</taxon>
        <taxon>Craniata</taxon>
        <taxon>Vertebrata</taxon>
        <taxon>Cyclostomata</taxon>
        <taxon>Hyperoartia</taxon>
        <taxon>Petromyzontiformes</taxon>
        <taxon>Petromyzontidae</taxon>
        <taxon>Petromyzon</taxon>
    </lineage>
</organism>
<protein>
    <submittedName>
        <fullName evidence="3 4">Protein lin-37 homolog isoform X1</fullName>
    </submittedName>
</protein>
<dbReference type="RefSeq" id="XP_032822363.1">
    <property type="nucleotide sequence ID" value="XM_032966472.1"/>
</dbReference>
<evidence type="ECO:0000313" key="4">
    <source>
        <dbReference type="RefSeq" id="XP_032822362.1"/>
    </source>
</evidence>
<feature type="region of interest" description="Disordered" evidence="1">
    <location>
        <begin position="33"/>
        <end position="88"/>
    </location>
</feature>
<accession>A0AAJ7TTD9</accession>
<dbReference type="GO" id="GO:0017053">
    <property type="term" value="C:transcription repressor complex"/>
    <property type="evidence" value="ECO:0007669"/>
    <property type="project" value="InterPro"/>
</dbReference>
<dbReference type="Pfam" id="PF15306">
    <property type="entry name" value="LIN37"/>
    <property type="match status" value="1"/>
</dbReference>
<dbReference type="PANTHER" id="PTHR31336:SF3">
    <property type="entry name" value="PROTEIN LIN-37 HOMOLOG"/>
    <property type="match status" value="1"/>
</dbReference>
<dbReference type="CTD" id="55957"/>
<dbReference type="GO" id="GO:0031523">
    <property type="term" value="C:Myb complex"/>
    <property type="evidence" value="ECO:0007669"/>
    <property type="project" value="TreeGrafter"/>
</dbReference>
<feature type="compositionally biased region" description="Basic residues" evidence="1">
    <location>
        <begin position="65"/>
        <end position="77"/>
    </location>
</feature>
<dbReference type="RefSeq" id="XP_032822362.1">
    <property type="nucleotide sequence ID" value="XM_032966471.1"/>
</dbReference>
<keyword evidence="2" id="KW-1185">Reference proteome</keyword>
<dbReference type="InterPro" id="IPR028226">
    <property type="entry name" value="LIN37"/>
</dbReference>
<evidence type="ECO:0000313" key="3">
    <source>
        <dbReference type="RefSeq" id="XP_032822361.1"/>
    </source>
</evidence>
<dbReference type="RefSeq" id="XP_032822361.1">
    <property type="nucleotide sequence ID" value="XM_032966470.1"/>
</dbReference>
<dbReference type="GO" id="GO:0000122">
    <property type="term" value="P:negative regulation of transcription by RNA polymerase II"/>
    <property type="evidence" value="ECO:0007669"/>
    <property type="project" value="TreeGrafter"/>
</dbReference>